<dbReference type="AlphaFoldDB" id="A0A150L5A3"/>
<evidence type="ECO:0000313" key="2">
    <source>
        <dbReference type="Proteomes" id="UP000075455"/>
    </source>
</evidence>
<accession>A0A150L5A3</accession>
<gene>
    <name evidence="1" type="ORF">B4119_4330</name>
</gene>
<comment type="caution">
    <text evidence="1">The sequence shown here is derived from an EMBL/GenBank/DDBJ whole genome shotgun (WGS) entry which is preliminary data.</text>
</comment>
<dbReference type="PATRIC" id="fig|81408.3.peg.1185"/>
<evidence type="ECO:0000313" key="1">
    <source>
        <dbReference type="EMBL" id="KYD07487.1"/>
    </source>
</evidence>
<dbReference type="EMBL" id="LQYS01000118">
    <property type="protein sequence ID" value="KYD07487.1"/>
    <property type="molecule type" value="Genomic_DNA"/>
</dbReference>
<name>A0A150L5A3_9BACL</name>
<sequence>MFLLNVPFKLKHKLKTCCVHQACETVGITLETYYTWLKHDKSFSEEFNKIKEREVK</sequence>
<reference evidence="1 2" key="1">
    <citation type="submission" date="2016-01" db="EMBL/GenBank/DDBJ databases">
        <title>Draft Genome Sequences of Seven Thermophilic Sporeformers Isolated from Foods.</title>
        <authorList>
            <person name="Berendsen E.M."/>
            <person name="Wells-Bennik M.H."/>
            <person name="Krawcyk A.O."/>
            <person name="De Jong A."/>
            <person name="Holsappel S."/>
            <person name="Eijlander R.T."/>
            <person name="Kuipers O.P."/>
        </authorList>
    </citation>
    <scope>NUCLEOTIDE SEQUENCE [LARGE SCALE GENOMIC DNA]</scope>
    <source>
        <strain evidence="1 2">B4119</strain>
    </source>
</reference>
<dbReference type="Proteomes" id="UP000075455">
    <property type="component" value="Unassembled WGS sequence"/>
</dbReference>
<proteinExistence type="predicted"/>
<protein>
    <submittedName>
        <fullName evidence="1">Uncharacterized protein</fullName>
    </submittedName>
</protein>
<organism evidence="1 2">
    <name type="scientific">Saccharococcus caldoxylosilyticus</name>
    <dbReference type="NCBI Taxonomy" id="81408"/>
    <lineage>
        <taxon>Bacteria</taxon>
        <taxon>Bacillati</taxon>
        <taxon>Bacillota</taxon>
        <taxon>Bacilli</taxon>
        <taxon>Bacillales</taxon>
        <taxon>Anoxybacillaceae</taxon>
        <taxon>Saccharococcus</taxon>
    </lineage>
</organism>